<name>A0AAW0KI96_QUESU</name>
<comment type="caution">
    <text evidence="2">The sequence shown here is derived from an EMBL/GenBank/DDBJ whole genome shotgun (WGS) entry which is preliminary data.</text>
</comment>
<dbReference type="InterPro" id="IPR050667">
    <property type="entry name" value="PPR-containing_protein"/>
</dbReference>
<dbReference type="EMBL" id="PKMF04000296">
    <property type="protein sequence ID" value="KAK7838869.1"/>
    <property type="molecule type" value="Genomic_DNA"/>
</dbReference>
<reference evidence="2 3" key="1">
    <citation type="journal article" date="2018" name="Sci. Data">
        <title>The draft genome sequence of cork oak.</title>
        <authorList>
            <person name="Ramos A.M."/>
            <person name="Usie A."/>
            <person name="Barbosa P."/>
            <person name="Barros P.M."/>
            <person name="Capote T."/>
            <person name="Chaves I."/>
            <person name="Simoes F."/>
            <person name="Abreu I."/>
            <person name="Carrasquinho I."/>
            <person name="Faro C."/>
            <person name="Guimaraes J.B."/>
            <person name="Mendonca D."/>
            <person name="Nobrega F."/>
            <person name="Rodrigues L."/>
            <person name="Saibo N.J.M."/>
            <person name="Varela M.C."/>
            <person name="Egas C."/>
            <person name="Matos J."/>
            <person name="Miguel C.M."/>
            <person name="Oliveira M.M."/>
            <person name="Ricardo C.P."/>
            <person name="Goncalves S."/>
        </authorList>
    </citation>
    <scope>NUCLEOTIDE SEQUENCE [LARGE SCALE GENOMIC DNA]</scope>
    <source>
        <strain evidence="3">cv. HL8</strain>
    </source>
</reference>
<dbReference type="InterPro" id="IPR011990">
    <property type="entry name" value="TPR-like_helical_dom_sf"/>
</dbReference>
<proteinExistence type="inferred from homology"/>
<dbReference type="AlphaFoldDB" id="A0AAW0KI96"/>
<dbReference type="PANTHER" id="PTHR47939">
    <property type="entry name" value="MEMBRANE-ASSOCIATED SALT-INDUCIBLE PROTEIN-LIKE"/>
    <property type="match status" value="1"/>
</dbReference>
<accession>A0AAW0KI96</accession>
<dbReference type="Gene3D" id="1.25.40.10">
    <property type="entry name" value="Tetratricopeptide repeat domain"/>
    <property type="match status" value="1"/>
</dbReference>
<dbReference type="PANTHER" id="PTHR47939:SF12">
    <property type="entry name" value="PENTACOTRIPEPTIDE-REPEAT REGION OF PRORP DOMAIN-CONTAINING PROTEIN"/>
    <property type="match status" value="1"/>
</dbReference>
<keyword evidence="3" id="KW-1185">Reference proteome</keyword>
<protein>
    <submittedName>
        <fullName evidence="2">Pentatricopeptide repeat-containing protein</fullName>
    </submittedName>
</protein>
<evidence type="ECO:0000256" key="1">
    <source>
        <dbReference type="ARBA" id="ARBA00007626"/>
    </source>
</evidence>
<dbReference type="Proteomes" id="UP000237347">
    <property type="component" value="Unassembled WGS sequence"/>
</dbReference>
<sequence>MSPPNPDHLLRVCTILYQQQDSPDPRLHSKLHASCLPFPYSWQLVYGFFQYTEANTTSHFTHISVSFNKLLDVIGESRNIELFWELLHETGRRHLVNDKTFRIALNTLAAAKELKKCVEFFHSLNANDENNEDRQLGLSTYRLAIEWICKRSKNAQACIMFEEMRERGIQVDNLTLASLIYGLLVRGRVREAYRIVAEIEKPDVNVYHGLTKGFLKLRRASEATQIIPKI</sequence>
<evidence type="ECO:0000313" key="2">
    <source>
        <dbReference type="EMBL" id="KAK7838869.1"/>
    </source>
</evidence>
<gene>
    <name evidence="2" type="ORF">CFP56_018970</name>
</gene>
<evidence type="ECO:0000313" key="3">
    <source>
        <dbReference type="Proteomes" id="UP000237347"/>
    </source>
</evidence>
<organism evidence="2 3">
    <name type="scientific">Quercus suber</name>
    <name type="common">Cork oak</name>
    <dbReference type="NCBI Taxonomy" id="58331"/>
    <lineage>
        <taxon>Eukaryota</taxon>
        <taxon>Viridiplantae</taxon>
        <taxon>Streptophyta</taxon>
        <taxon>Embryophyta</taxon>
        <taxon>Tracheophyta</taxon>
        <taxon>Spermatophyta</taxon>
        <taxon>Magnoliopsida</taxon>
        <taxon>eudicotyledons</taxon>
        <taxon>Gunneridae</taxon>
        <taxon>Pentapetalae</taxon>
        <taxon>rosids</taxon>
        <taxon>fabids</taxon>
        <taxon>Fagales</taxon>
        <taxon>Fagaceae</taxon>
        <taxon>Quercus</taxon>
    </lineage>
</organism>
<comment type="similarity">
    <text evidence="1">Belongs to the PPR family. P subfamily.</text>
</comment>